<feature type="compositionally biased region" description="Polar residues" evidence="1">
    <location>
        <begin position="308"/>
        <end position="332"/>
    </location>
</feature>
<proteinExistence type="predicted"/>
<feature type="compositionally biased region" description="Low complexity" evidence="1">
    <location>
        <begin position="186"/>
        <end position="200"/>
    </location>
</feature>
<feature type="region of interest" description="Disordered" evidence="1">
    <location>
        <begin position="173"/>
        <end position="209"/>
    </location>
</feature>
<reference evidence="2 3" key="1">
    <citation type="journal article" date="2023" name="Genes (Basel)">
        <title>Chromosome-Level Genome Assembly and Circadian Gene Repertoire of the Patagonia Blennie Eleginops maclovinus-The Closest Ancestral Proxy of Antarctic Cryonotothenioids.</title>
        <authorList>
            <person name="Cheng C.C."/>
            <person name="Rivera-Colon A.G."/>
            <person name="Minhas B.F."/>
            <person name="Wilson L."/>
            <person name="Rayamajhi N."/>
            <person name="Vargas-Chacoff L."/>
            <person name="Catchen J.M."/>
        </authorList>
    </citation>
    <scope>NUCLEOTIDE SEQUENCE [LARGE SCALE GENOMIC DNA]</scope>
    <source>
        <strain evidence="2">JMC-PN-2008</strain>
    </source>
</reference>
<evidence type="ECO:0000313" key="3">
    <source>
        <dbReference type="Proteomes" id="UP001346869"/>
    </source>
</evidence>
<keyword evidence="3" id="KW-1185">Reference proteome</keyword>
<dbReference type="EMBL" id="JAUZQC010000017">
    <property type="protein sequence ID" value="KAK5855630.1"/>
    <property type="molecule type" value="Genomic_DNA"/>
</dbReference>
<feature type="compositionally biased region" description="Low complexity" evidence="1">
    <location>
        <begin position="418"/>
        <end position="444"/>
    </location>
</feature>
<dbReference type="PANTHER" id="PTHR14709:SF1">
    <property type="entry name" value="PROLINE-RICH PROTEIN 12"/>
    <property type="match status" value="1"/>
</dbReference>
<reference evidence="2 3" key="2">
    <citation type="journal article" date="2023" name="Mol. Biol. Evol.">
        <title>Genomics of Secondarily Temperate Adaptation in the Only Non-Antarctic Icefish.</title>
        <authorList>
            <person name="Rivera-Colon A.G."/>
            <person name="Rayamajhi N."/>
            <person name="Minhas B.F."/>
            <person name="Madrigal G."/>
            <person name="Bilyk K.T."/>
            <person name="Yoon V."/>
            <person name="Hune M."/>
            <person name="Gregory S."/>
            <person name="Cheng C.H.C."/>
            <person name="Catchen J.M."/>
        </authorList>
    </citation>
    <scope>NUCLEOTIDE SEQUENCE [LARGE SCALE GENOMIC DNA]</scope>
    <source>
        <strain evidence="2">JMC-PN-2008</strain>
    </source>
</reference>
<dbReference type="Proteomes" id="UP001346869">
    <property type="component" value="Unassembled WGS sequence"/>
</dbReference>
<accession>A0AAN7X7E3</accession>
<feature type="compositionally biased region" description="Low complexity" evidence="1">
    <location>
        <begin position="232"/>
        <end position="246"/>
    </location>
</feature>
<evidence type="ECO:0000313" key="2">
    <source>
        <dbReference type="EMBL" id="KAK5855630.1"/>
    </source>
</evidence>
<organism evidence="2 3">
    <name type="scientific">Eleginops maclovinus</name>
    <name type="common">Patagonian blennie</name>
    <name type="synonym">Eleginus maclovinus</name>
    <dbReference type="NCBI Taxonomy" id="56733"/>
    <lineage>
        <taxon>Eukaryota</taxon>
        <taxon>Metazoa</taxon>
        <taxon>Chordata</taxon>
        <taxon>Craniata</taxon>
        <taxon>Vertebrata</taxon>
        <taxon>Euteleostomi</taxon>
        <taxon>Actinopterygii</taxon>
        <taxon>Neopterygii</taxon>
        <taxon>Teleostei</taxon>
        <taxon>Neoteleostei</taxon>
        <taxon>Acanthomorphata</taxon>
        <taxon>Eupercaria</taxon>
        <taxon>Perciformes</taxon>
        <taxon>Notothenioidei</taxon>
        <taxon>Eleginopidae</taxon>
        <taxon>Eleginops</taxon>
    </lineage>
</organism>
<dbReference type="PANTHER" id="PTHR14709">
    <property type="entry name" value="GLUTAMINE AND SERINE-RICH PROTEIN 1-RELATED"/>
    <property type="match status" value="1"/>
</dbReference>
<sequence length="466" mass="48394">MERNYPAAGFGDLGAGTGWGYDRTAKASFVYGGSRSSHPDSDLLHRQTYGTPHPLQGYATNHHPGSSRQGGAWGAAGRTLGLSGFFDASLHHASTSGPDPSVMNLISALESRGPQPPPSASSLLSQFRSPSWQTAMHTPAPAELFISGALPGSSSFPPSSALSAYQHPGSFSTRSFTPSLSLQDTPSFSPSSNSLLSPHDPLLHIKTPSQTSLGFDRLLSSQSSTYRGSQEAQGPSQTQAPPTSSSCHLPPPQFNLLSSQLHSQSSQLYNASMFSSTPTLLPTAPPLTQPSQERPVSRQDSVIKHYQRSSPSQSTAQQYASCGGSSSYQQISSHHRHSGVSCSPGGEQSPSSNPKPSPRLEASTYRPTIQTPYPSSSSSTPSSGTKVAKSSSSNSGYSSSVSGSSTSRPPHTPPSAPPTSSGSTSSSKTSTGSLSASSCQQPPLQSAPPPPPSIIDIIQPCSTASI</sequence>
<feature type="region of interest" description="Disordered" evidence="1">
    <location>
        <begin position="222"/>
        <end position="251"/>
    </location>
</feature>
<feature type="compositionally biased region" description="Polar residues" evidence="1">
    <location>
        <begin position="222"/>
        <end position="231"/>
    </location>
</feature>
<feature type="region of interest" description="Disordered" evidence="1">
    <location>
        <begin position="280"/>
        <end position="466"/>
    </location>
</feature>
<comment type="caution">
    <text evidence="2">The sequence shown here is derived from an EMBL/GenBank/DDBJ whole genome shotgun (WGS) entry which is preliminary data.</text>
</comment>
<feature type="compositionally biased region" description="Polar residues" evidence="1">
    <location>
        <begin position="173"/>
        <end position="185"/>
    </location>
</feature>
<feature type="compositionally biased region" description="Low complexity" evidence="1">
    <location>
        <begin position="454"/>
        <end position="466"/>
    </location>
</feature>
<feature type="region of interest" description="Disordered" evidence="1">
    <location>
        <begin position="33"/>
        <end position="72"/>
    </location>
</feature>
<evidence type="ECO:0000256" key="1">
    <source>
        <dbReference type="SAM" id="MobiDB-lite"/>
    </source>
</evidence>
<feature type="compositionally biased region" description="Low complexity" evidence="1">
    <location>
        <begin position="367"/>
        <end position="409"/>
    </location>
</feature>
<dbReference type="InterPro" id="IPR052466">
    <property type="entry name" value="DNA_MethProtect_Complex"/>
</dbReference>
<name>A0AAN7X7E3_ELEMC</name>
<dbReference type="AlphaFoldDB" id="A0AAN7X7E3"/>
<gene>
    <name evidence="2" type="ORF">PBY51_007290</name>
</gene>
<protein>
    <submittedName>
        <fullName evidence="2">Uncharacterized protein</fullName>
    </submittedName>
</protein>